<feature type="compositionally biased region" description="Polar residues" evidence="1">
    <location>
        <begin position="1"/>
        <end position="13"/>
    </location>
</feature>
<feature type="compositionally biased region" description="Basic and acidic residues" evidence="1">
    <location>
        <begin position="69"/>
        <end position="81"/>
    </location>
</feature>
<dbReference type="AlphaFoldDB" id="A0A445MBE1"/>
<dbReference type="EMBL" id="KV875549">
    <property type="protein sequence ID" value="RZR71546.1"/>
    <property type="molecule type" value="Genomic_DNA"/>
</dbReference>
<protein>
    <submittedName>
        <fullName evidence="2">Uncharacterized protein</fullName>
    </submittedName>
</protein>
<gene>
    <name evidence="2" type="ORF">BHM03_00005754</name>
</gene>
<feature type="compositionally biased region" description="Basic and acidic residues" evidence="1">
    <location>
        <begin position="53"/>
        <end position="62"/>
    </location>
</feature>
<name>A0A445MBE1_ENSVE</name>
<reference evidence="2" key="1">
    <citation type="journal article" date="2018" name="Data Brief">
        <title>Genome sequence data from 17 accessions of Ensete ventricosum, a staple food crop for millions in Ethiopia.</title>
        <authorList>
            <person name="Yemataw Z."/>
            <person name="Muzemil S."/>
            <person name="Ambachew D."/>
            <person name="Tripathi L."/>
            <person name="Tesfaye K."/>
            <person name="Chala A."/>
            <person name="Farbos A."/>
            <person name="O'Neill P."/>
            <person name="Moore K."/>
            <person name="Grant M."/>
            <person name="Studholme D.J."/>
        </authorList>
    </citation>
    <scope>NUCLEOTIDE SEQUENCE [LARGE SCALE GENOMIC DNA]</scope>
    <source>
        <tissue evidence="2">Leaf</tissue>
    </source>
</reference>
<proteinExistence type="predicted"/>
<evidence type="ECO:0000313" key="2">
    <source>
        <dbReference type="EMBL" id="RZR71546.1"/>
    </source>
</evidence>
<organism evidence="2">
    <name type="scientific">Ensete ventricosum</name>
    <name type="common">Abyssinian banana</name>
    <name type="synonym">Musa ensete</name>
    <dbReference type="NCBI Taxonomy" id="4639"/>
    <lineage>
        <taxon>Eukaryota</taxon>
        <taxon>Viridiplantae</taxon>
        <taxon>Streptophyta</taxon>
        <taxon>Embryophyta</taxon>
        <taxon>Tracheophyta</taxon>
        <taxon>Spermatophyta</taxon>
        <taxon>Magnoliopsida</taxon>
        <taxon>Liliopsida</taxon>
        <taxon>Zingiberales</taxon>
        <taxon>Musaceae</taxon>
        <taxon>Ensete</taxon>
    </lineage>
</organism>
<sequence>MCPSTTEEASNMSLGEEGSYARRQQRQRKLRTATVTMEAAGDGVGDGGSFEPIPRRQMELHKKATAAEGAKHESNDGERSFKPVRQRRRELLTKVVVTNQRFSLRKEAEGGEGVLEDDGLEVLGEIRVGEAQDEAQLVARRRVIMGTREGLGQP</sequence>
<dbReference type="Proteomes" id="UP000290560">
    <property type="component" value="Unassembled WGS sequence"/>
</dbReference>
<feature type="region of interest" description="Disordered" evidence="1">
    <location>
        <begin position="1"/>
        <end position="85"/>
    </location>
</feature>
<evidence type="ECO:0000256" key="1">
    <source>
        <dbReference type="SAM" id="MobiDB-lite"/>
    </source>
</evidence>
<accession>A0A445MBE1</accession>